<evidence type="ECO:0000313" key="2">
    <source>
        <dbReference type="Proteomes" id="UP000663852"/>
    </source>
</evidence>
<organism evidence="1 2">
    <name type="scientific">Adineta ricciae</name>
    <name type="common">Rotifer</name>
    <dbReference type="NCBI Taxonomy" id="249248"/>
    <lineage>
        <taxon>Eukaryota</taxon>
        <taxon>Metazoa</taxon>
        <taxon>Spiralia</taxon>
        <taxon>Gnathifera</taxon>
        <taxon>Rotifera</taxon>
        <taxon>Eurotatoria</taxon>
        <taxon>Bdelloidea</taxon>
        <taxon>Adinetida</taxon>
        <taxon>Adinetidae</taxon>
        <taxon>Adineta</taxon>
    </lineage>
</organism>
<name>A0A813RGS0_ADIRI</name>
<reference evidence="1" key="1">
    <citation type="submission" date="2021-02" db="EMBL/GenBank/DDBJ databases">
        <authorList>
            <person name="Nowell W R."/>
        </authorList>
    </citation>
    <scope>NUCLEOTIDE SEQUENCE</scope>
</reference>
<dbReference type="AlphaFoldDB" id="A0A813RGS0"/>
<dbReference type="EMBL" id="CAJNOJ010000010">
    <property type="protein sequence ID" value="CAF0781975.1"/>
    <property type="molecule type" value="Genomic_DNA"/>
</dbReference>
<proteinExistence type="predicted"/>
<evidence type="ECO:0000313" key="1">
    <source>
        <dbReference type="EMBL" id="CAF0781975.1"/>
    </source>
</evidence>
<accession>A0A813RGS0</accession>
<comment type="caution">
    <text evidence="1">The sequence shown here is derived from an EMBL/GenBank/DDBJ whole genome shotgun (WGS) entry which is preliminary data.</text>
</comment>
<protein>
    <submittedName>
        <fullName evidence="1">Uncharacterized protein</fullName>
    </submittedName>
</protein>
<dbReference type="Proteomes" id="UP000663852">
    <property type="component" value="Unassembled WGS sequence"/>
</dbReference>
<gene>
    <name evidence="1" type="ORF">EDS130_LOCUS3883</name>
</gene>
<sequence>MNNQEDNFIKDELKEDDEKVITNANQGDTYPISDNESTIDSTSLINTNIMKNEDQGKLRTCLRLLNTNQIFDYITIRIGILKFFPCYVYLNVFYA</sequence>